<evidence type="ECO:0000313" key="3">
    <source>
        <dbReference type="Proteomes" id="UP000253319"/>
    </source>
</evidence>
<sequence>MIQFQIKRFNELSITELYEILQLRSEVFVVEQNCVYQDIDGKDKKALHVLGYFNDELVAYSRLFDKGYYFEEASIGRVVVSPKFRDKKFGHDLMRVSIAAIKDDFNQTAITISAQEYLKKFYESHGFVQTSEMYLEDDIPHIEMKRS</sequence>
<evidence type="ECO:0000313" key="2">
    <source>
        <dbReference type="EMBL" id="RBA29655.1"/>
    </source>
</evidence>
<accession>A0A365P4Z3</accession>
<reference evidence="2 3" key="1">
    <citation type="submission" date="2018-06" db="EMBL/GenBank/DDBJ databases">
        <title>Flavobacterium tibetense sp. nov., isolated from a wetland YonghuCo on Tibetan Plateau.</title>
        <authorList>
            <person name="Xing P."/>
            <person name="Phurbu D."/>
            <person name="Lu H."/>
        </authorList>
    </citation>
    <scope>NUCLEOTIDE SEQUENCE [LARGE SCALE GENOMIC DNA]</scope>
    <source>
        <strain evidence="2 3">YH5</strain>
    </source>
</reference>
<dbReference type="EMBL" id="QLST01000001">
    <property type="protein sequence ID" value="RBA29655.1"/>
    <property type="molecule type" value="Genomic_DNA"/>
</dbReference>
<organism evidence="2 3">
    <name type="scientific">Flavobacterium tibetense</name>
    <dbReference type="NCBI Taxonomy" id="2233533"/>
    <lineage>
        <taxon>Bacteria</taxon>
        <taxon>Pseudomonadati</taxon>
        <taxon>Bacteroidota</taxon>
        <taxon>Flavobacteriia</taxon>
        <taxon>Flavobacteriales</taxon>
        <taxon>Flavobacteriaceae</taxon>
        <taxon>Flavobacterium</taxon>
    </lineage>
</organism>
<name>A0A365P4Z3_9FLAO</name>
<dbReference type="GO" id="GO:0016747">
    <property type="term" value="F:acyltransferase activity, transferring groups other than amino-acyl groups"/>
    <property type="evidence" value="ECO:0007669"/>
    <property type="project" value="InterPro"/>
</dbReference>
<dbReference type="Gene3D" id="3.40.630.30">
    <property type="match status" value="1"/>
</dbReference>
<protein>
    <submittedName>
        <fullName evidence="2">GNAT family N-acetyltransferase</fullName>
    </submittedName>
</protein>
<feature type="domain" description="N-acetyltransferase" evidence="1">
    <location>
        <begin position="7"/>
        <end position="147"/>
    </location>
</feature>
<dbReference type="InterPro" id="IPR000182">
    <property type="entry name" value="GNAT_dom"/>
</dbReference>
<comment type="caution">
    <text evidence="2">The sequence shown here is derived from an EMBL/GenBank/DDBJ whole genome shotgun (WGS) entry which is preliminary data.</text>
</comment>
<dbReference type="InterPro" id="IPR016181">
    <property type="entry name" value="Acyl_CoA_acyltransferase"/>
</dbReference>
<dbReference type="AlphaFoldDB" id="A0A365P4Z3"/>
<dbReference type="CDD" id="cd04301">
    <property type="entry name" value="NAT_SF"/>
    <property type="match status" value="1"/>
</dbReference>
<keyword evidence="3" id="KW-1185">Reference proteome</keyword>
<dbReference type="PROSITE" id="PS51186">
    <property type="entry name" value="GNAT"/>
    <property type="match status" value="1"/>
</dbReference>
<dbReference type="RefSeq" id="WP_113987538.1">
    <property type="nucleotide sequence ID" value="NZ_QLST01000001.1"/>
</dbReference>
<dbReference type="OrthoDB" id="9796171at2"/>
<dbReference type="Proteomes" id="UP000253319">
    <property type="component" value="Unassembled WGS sequence"/>
</dbReference>
<evidence type="ECO:0000259" key="1">
    <source>
        <dbReference type="PROSITE" id="PS51186"/>
    </source>
</evidence>
<proteinExistence type="predicted"/>
<dbReference type="Pfam" id="PF13673">
    <property type="entry name" value="Acetyltransf_10"/>
    <property type="match status" value="1"/>
</dbReference>
<gene>
    <name evidence="2" type="ORF">DPN68_00030</name>
</gene>
<dbReference type="SUPFAM" id="SSF55729">
    <property type="entry name" value="Acyl-CoA N-acyltransferases (Nat)"/>
    <property type="match status" value="1"/>
</dbReference>
<keyword evidence="2" id="KW-0808">Transferase</keyword>